<dbReference type="InterPro" id="IPR007278">
    <property type="entry name" value="DUF397"/>
</dbReference>
<evidence type="ECO:0000313" key="3">
    <source>
        <dbReference type="EMBL" id="GID60643.1"/>
    </source>
</evidence>
<feature type="domain" description="DUF397" evidence="2">
    <location>
        <begin position="9"/>
        <end position="61"/>
    </location>
</feature>
<protein>
    <recommendedName>
        <fullName evidence="2">DUF397 domain-containing protein</fullName>
    </recommendedName>
</protein>
<comment type="caution">
    <text evidence="3">The sequence shown here is derived from an EMBL/GenBank/DDBJ whole genome shotgun (WGS) entry which is preliminary data.</text>
</comment>
<dbReference type="EMBL" id="BOMG01000111">
    <property type="protein sequence ID" value="GID60643.1"/>
    <property type="molecule type" value="Genomic_DNA"/>
</dbReference>
<dbReference type="Pfam" id="PF04149">
    <property type="entry name" value="DUF397"/>
    <property type="match status" value="1"/>
</dbReference>
<dbReference type="Proteomes" id="UP000612282">
    <property type="component" value="Unassembled WGS sequence"/>
</dbReference>
<gene>
    <name evidence="3" type="ORF">Aco03nite_090470</name>
</gene>
<accession>A0ABQ3XQ58</accession>
<dbReference type="RefSeq" id="WP_203807854.1">
    <property type="nucleotide sequence ID" value="NZ_BAAAQE010000074.1"/>
</dbReference>
<evidence type="ECO:0000259" key="2">
    <source>
        <dbReference type="Pfam" id="PF04149"/>
    </source>
</evidence>
<name>A0ABQ3XQ58_9ACTN</name>
<evidence type="ECO:0000256" key="1">
    <source>
        <dbReference type="SAM" id="MobiDB-lite"/>
    </source>
</evidence>
<reference evidence="3 4" key="1">
    <citation type="submission" date="2021-01" db="EMBL/GenBank/DDBJ databases">
        <title>Whole genome shotgun sequence of Actinoplanes couchii NBRC 106145.</title>
        <authorList>
            <person name="Komaki H."/>
            <person name="Tamura T."/>
        </authorList>
    </citation>
    <scope>NUCLEOTIDE SEQUENCE [LARGE SCALE GENOMIC DNA]</scope>
    <source>
        <strain evidence="3 4">NBRC 106145</strain>
    </source>
</reference>
<evidence type="ECO:0000313" key="4">
    <source>
        <dbReference type="Proteomes" id="UP000612282"/>
    </source>
</evidence>
<organism evidence="3 4">
    <name type="scientific">Actinoplanes couchii</name>
    <dbReference type="NCBI Taxonomy" id="403638"/>
    <lineage>
        <taxon>Bacteria</taxon>
        <taxon>Bacillati</taxon>
        <taxon>Actinomycetota</taxon>
        <taxon>Actinomycetes</taxon>
        <taxon>Micromonosporales</taxon>
        <taxon>Micromonosporaceae</taxon>
        <taxon>Actinoplanes</taxon>
    </lineage>
</organism>
<keyword evidence="4" id="KW-1185">Reference proteome</keyword>
<feature type="region of interest" description="Disordered" evidence="1">
    <location>
        <begin position="1"/>
        <end position="20"/>
    </location>
</feature>
<proteinExistence type="predicted"/>
<sequence length="72" mass="7690">MDKPDFSTAKWRKSTGSGDGGCVEIAYVGGTIGVRDTKDNGTGPILMFNEREWTAFLSGARGGEFNLDTLAD</sequence>